<dbReference type="AlphaFoldDB" id="A0A8G2BKR2"/>
<feature type="transmembrane region" description="Helical" evidence="11">
    <location>
        <begin position="441"/>
        <end position="460"/>
    </location>
</feature>
<dbReference type="Pfam" id="PF08345">
    <property type="entry name" value="YscJ_FliF_C"/>
    <property type="match status" value="1"/>
</dbReference>
<dbReference type="InterPro" id="IPR006182">
    <property type="entry name" value="FliF_N_dom"/>
</dbReference>
<comment type="function">
    <text evidence="9">The M ring may be actively involved in energy transduction.</text>
</comment>
<keyword evidence="4" id="KW-1003">Cell membrane</keyword>
<keyword evidence="14" id="KW-0966">Cell projection</keyword>
<comment type="similarity">
    <text evidence="3 9">Belongs to the FliF family.</text>
</comment>
<comment type="caution">
    <text evidence="14">The sequence shown here is derived from an EMBL/GenBank/DDBJ whole genome shotgun (WGS) entry which is preliminary data.</text>
</comment>
<evidence type="ECO:0000256" key="3">
    <source>
        <dbReference type="ARBA" id="ARBA00007971"/>
    </source>
</evidence>
<keyword evidence="14" id="KW-0969">Cilium</keyword>
<evidence type="ECO:0000259" key="13">
    <source>
        <dbReference type="Pfam" id="PF08345"/>
    </source>
</evidence>
<dbReference type="Proteomes" id="UP000198615">
    <property type="component" value="Unassembled WGS sequence"/>
</dbReference>
<dbReference type="GO" id="GO:0005886">
    <property type="term" value="C:plasma membrane"/>
    <property type="evidence" value="ECO:0007669"/>
    <property type="project" value="UniProtKB-SubCell"/>
</dbReference>
<keyword evidence="6 11" id="KW-1133">Transmembrane helix</keyword>
<organism evidence="14 15">
    <name type="scientific">Thalassobaculum litoreum DSM 18839</name>
    <dbReference type="NCBI Taxonomy" id="1123362"/>
    <lineage>
        <taxon>Bacteria</taxon>
        <taxon>Pseudomonadati</taxon>
        <taxon>Pseudomonadota</taxon>
        <taxon>Alphaproteobacteria</taxon>
        <taxon>Rhodospirillales</taxon>
        <taxon>Thalassobaculaceae</taxon>
        <taxon>Thalassobaculum</taxon>
    </lineage>
</organism>
<accession>A0A8G2BKR2</accession>
<feature type="domain" description="Flagellar M-ring C-terminal" evidence="13">
    <location>
        <begin position="249"/>
        <end position="413"/>
    </location>
</feature>
<feature type="compositionally biased region" description="Low complexity" evidence="10">
    <location>
        <begin position="317"/>
        <end position="329"/>
    </location>
</feature>
<evidence type="ECO:0000256" key="9">
    <source>
        <dbReference type="PIRNR" id="PIRNR004862"/>
    </source>
</evidence>
<evidence type="ECO:0000256" key="5">
    <source>
        <dbReference type="ARBA" id="ARBA00022692"/>
    </source>
</evidence>
<keyword evidence="7 11" id="KW-0472">Membrane</keyword>
<dbReference type="EMBL" id="FNBW01000013">
    <property type="protein sequence ID" value="SDG27838.1"/>
    <property type="molecule type" value="Genomic_DNA"/>
</dbReference>
<comment type="subcellular location">
    <subcellularLocation>
        <location evidence="1 9">Bacterial flagellum basal body</location>
    </subcellularLocation>
    <subcellularLocation>
        <location evidence="2">Cell membrane</location>
        <topology evidence="2">Multi-pass membrane protein</topology>
    </subcellularLocation>
</comment>
<sequence>MNPFADLVRNLGPVRLAALAGTALAVVGFFIFLVSRLSSGSMSLLYSDLDPADSGAIVRELESRSVPYQLKAGGTQVFVPSDQMLNLRVSLAEQGIPGGGGVGYEVFDESQGLGTTSFVQNVNLVRALEGELGRTIASIRNVRAARVHLVLPRRELFSRQQQEPSASVVLQTNGTLRPGKEEILAIQHLVAAAVPQLTPEGVSILDDRGQLLARGFGEEGSAALALQNAEEMRTAFENRLRQQIEELVEQTVGLGRVRAEVTAEIDYDRLTESRERYNPDEVVARSTQAIEETSNESERAGEDTVTVQNNLPEADVNNGGNTNTSNRQQNRTEETTNYEISRTVTERVKEGGEVQRLSVAVLVDGNYTRNDDGDRVYEPRSQEQLDAIETLVKSAIGFNDDRNDVVEVVNMEFVKLDPGELDDGSLLFGISKEELLQLAEVLVLAVVGLLVILLVVRPVLTRLFESMPTTLAGGAGGAGSLMGGGEMAQLAGPGATADMAELLEGEEDAEESLLDQMIDINQVEGRVRASSLRKIGEIVDKHPEEAVAIIRNWMYQEGAQT</sequence>
<feature type="region of interest" description="Disordered" evidence="10">
    <location>
        <begin position="285"/>
        <end position="336"/>
    </location>
</feature>
<dbReference type="InterPro" id="IPR013556">
    <property type="entry name" value="Flag_M-ring_C"/>
</dbReference>
<dbReference type="PIRSF" id="PIRSF004862">
    <property type="entry name" value="FliF"/>
    <property type="match status" value="1"/>
</dbReference>
<dbReference type="InterPro" id="IPR043427">
    <property type="entry name" value="YscJ/FliF"/>
</dbReference>
<dbReference type="GO" id="GO:0071973">
    <property type="term" value="P:bacterial-type flagellum-dependent cell motility"/>
    <property type="evidence" value="ECO:0007669"/>
    <property type="project" value="InterPro"/>
</dbReference>
<feature type="domain" description="Flagellar M-ring N-terminal" evidence="12">
    <location>
        <begin position="39"/>
        <end position="213"/>
    </location>
</feature>
<evidence type="ECO:0000256" key="8">
    <source>
        <dbReference type="ARBA" id="ARBA00023143"/>
    </source>
</evidence>
<feature type="transmembrane region" description="Helical" evidence="11">
    <location>
        <begin position="12"/>
        <end position="34"/>
    </location>
</feature>
<dbReference type="PANTHER" id="PTHR30046">
    <property type="entry name" value="FLAGELLAR M-RING PROTEIN"/>
    <property type="match status" value="1"/>
</dbReference>
<evidence type="ECO:0000256" key="6">
    <source>
        <dbReference type="ARBA" id="ARBA00022989"/>
    </source>
</evidence>
<dbReference type="RefSeq" id="WP_028795027.1">
    <property type="nucleotide sequence ID" value="NZ_FNBW01000013.1"/>
</dbReference>
<evidence type="ECO:0000256" key="4">
    <source>
        <dbReference type="ARBA" id="ARBA00022475"/>
    </source>
</evidence>
<evidence type="ECO:0000313" key="14">
    <source>
        <dbReference type="EMBL" id="SDG27838.1"/>
    </source>
</evidence>
<dbReference type="GO" id="GO:0003774">
    <property type="term" value="F:cytoskeletal motor activity"/>
    <property type="evidence" value="ECO:0007669"/>
    <property type="project" value="InterPro"/>
</dbReference>
<evidence type="ECO:0000256" key="10">
    <source>
        <dbReference type="SAM" id="MobiDB-lite"/>
    </source>
</evidence>
<evidence type="ECO:0000256" key="2">
    <source>
        <dbReference type="ARBA" id="ARBA00004651"/>
    </source>
</evidence>
<keyword evidence="14" id="KW-0282">Flagellum</keyword>
<dbReference type="Pfam" id="PF01514">
    <property type="entry name" value="YscJ_FliF"/>
    <property type="match status" value="1"/>
</dbReference>
<evidence type="ECO:0000259" key="12">
    <source>
        <dbReference type="Pfam" id="PF01514"/>
    </source>
</evidence>
<dbReference type="NCBIfam" id="TIGR00206">
    <property type="entry name" value="fliF"/>
    <property type="match status" value="1"/>
</dbReference>
<keyword evidence="5 11" id="KW-0812">Transmembrane</keyword>
<evidence type="ECO:0000256" key="1">
    <source>
        <dbReference type="ARBA" id="ARBA00004117"/>
    </source>
</evidence>
<name>A0A8G2BKR2_9PROT</name>
<dbReference type="InterPro" id="IPR045851">
    <property type="entry name" value="AMP-bd_C_sf"/>
</dbReference>
<dbReference type="PANTHER" id="PTHR30046:SF0">
    <property type="entry name" value="FLAGELLAR M-RING PROTEIN"/>
    <property type="match status" value="1"/>
</dbReference>
<evidence type="ECO:0000313" key="15">
    <source>
        <dbReference type="Proteomes" id="UP000198615"/>
    </source>
</evidence>
<dbReference type="GO" id="GO:0009431">
    <property type="term" value="C:bacterial-type flagellum basal body, MS ring"/>
    <property type="evidence" value="ECO:0007669"/>
    <property type="project" value="InterPro"/>
</dbReference>
<dbReference type="InterPro" id="IPR000067">
    <property type="entry name" value="FlgMring_FliF"/>
</dbReference>
<keyword evidence="15" id="KW-1185">Reference proteome</keyword>
<evidence type="ECO:0000256" key="7">
    <source>
        <dbReference type="ARBA" id="ARBA00023136"/>
    </source>
</evidence>
<dbReference type="Gene3D" id="3.30.300.30">
    <property type="match status" value="1"/>
</dbReference>
<gene>
    <name evidence="14" type="ORF">SAMN05660686_03881</name>
</gene>
<dbReference type="OrthoDB" id="9807026at2"/>
<proteinExistence type="inferred from homology"/>
<evidence type="ECO:0000256" key="11">
    <source>
        <dbReference type="SAM" id="Phobius"/>
    </source>
</evidence>
<dbReference type="PRINTS" id="PR01009">
    <property type="entry name" value="FLGMRINGFLIF"/>
</dbReference>
<reference evidence="14 15" key="1">
    <citation type="submission" date="2016-10" db="EMBL/GenBank/DDBJ databases">
        <authorList>
            <person name="Varghese N."/>
            <person name="Submissions S."/>
        </authorList>
    </citation>
    <scope>NUCLEOTIDE SEQUENCE [LARGE SCALE GENOMIC DNA]</scope>
    <source>
        <strain evidence="14 15">DSM 18839</strain>
    </source>
</reference>
<keyword evidence="8 9" id="KW-0975">Bacterial flagellum</keyword>
<protein>
    <recommendedName>
        <fullName evidence="9">Flagellar M-ring protein</fullName>
    </recommendedName>
</protein>